<feature type="signal peptide" evidence="2">
    <location>
        <begin position="1"/>
        <end position="21"/>
    </location>
</feature>
<evidence type="ECO:0000313" key="3">
    <source>
        <dbReference type="EMBL" id="CAL4122128.1"/>
    </source>
</evidence>
<feature type="compositionally biased region" description="Polar residues" evidence="1">
    <location>
        <begin position="358"/>
        <end position="390"/>
    </location>
</feature>
<dbReference type="Proteomes" id="UP001497623">
    <property type="component" value="Unassembled WGS sequence"/>
</dbReference>
<name>A0AAV2RAI7_MEGNR</name>
<evidence type="ECO:0000313" key="4">
    <source>
        <dbReference type="Proteomes" id="UP001497623"/>
    </source>
</evidence>
<proteinExistence type="predicted"/>
<keyword evidence="4" id="KW-1185">Reference proteome</keyword>
<feature type="region of interest" description="Disordered" evidence="1">
    <location>
        <begin position="444"/>
        <end position="463"/>
    </location>
</feature>
<evidence type="ECO:0000256" key="1">
    <source>
        <dbReference type="SAM" id="MobiDB-lite"/>
    </source>
</evidence>
<gene>
    <name evidence="3" type="ORF">MNOR_LOCUS22850</name>
</gene>
<feature type="compositionally biased region" description="Polar residues" evidence="1">
    <location>
        <begin position="398"/>
        <end position="415"/>
    </location>
</feature>
<feature type="chain" id="PRO_5043337686" evidence="2">
    <location>
        <begin position="22"/>
        <end position="545"/>
    </location>
</feature>
<dbReference type="EMBL" id="CAXKWB010019585">
    <property type="protein sequence ID" value="CAL4122128.1"/>
    <property type="molecule type" value="Genomic_DNA"/>
</dbReference>
<organism evidence="3 4">
    <name type="scientific">Meganyctiphanes norvegica</name>
    <name type="common">Northern krill</name>
    <name type="synonym">Thysanopoda norvegica</name>
    <dbReference type="NCBI Taxonomy" id="48144"/>
    <lineage>
        <taxon>Eukaryota</taxon>
        <taxon>Metazoa</taxon>
        <taxon>Ecdysozoa</taxon>
        <taxon>Arthropoda</taxon>
        <taxon>Crustacea</taxon>
        <taxon>Multicrustacea</taxon>
        <taxon>Malacostraca</taxon>
        <taxon>Eumalacostraca</taxon>
        <taxon>Eucarida</taxon>
        <taxon>Euphausiacea</taxon>
        <taxon>Euphausiidae</taxon>
        <taxon>Meganyctiphanes</taxon>
    </lineage>
</organism>
<feature type="region of interest" description="Disordered" evidence="1">
    <location>
        <begin position="350"/>
        <end position="416"/>
    </location>
</feature>
<keyword evidence="2" id="KW-0732">Signal</keyword>
<feature type="compositionally biased region" description="Low complexity" evidence="1">
    <location>
        <begin position="444"/>
        <end position="453"/>
    </location>
</feature>
<accession>A0AAV2RAI7</accession>
<reference evidence="3 4" key="1">
    <citation type="submission" date="2024-05" db="EMBL/GenBank/DDBJ databases">
        <authorList>
            <person name="Wallberg A."/>
        </authorList>
    </citation>
    <scope>NUCLEOTIDE SEQUENCE [LARGE SCALE GENOMIC DNA]</scope>
</reference>
<evidence type="ECO:0000256" key="2">
    <source>
        <dbReference type="SAM" id="SignalP"/>
    </source>
</evidence>
<dbReference type="AlphaFoldDB" id="A0AAV2RAI7"/>
<protein>
    <submittedName>
        <fullName evidence="3">Uncharacterized protein</fullName>
    </submittedName>
</protein>
<sequence>MNMNKTTLFLVLVLNLTKCNAFGINVPKPNINRFKDDTSTIALLIEDLQKDAIHRIVSSLQQSRQPTNGIERVFSHTHGRHGLADSGGRVRVVPARVDRLHLKPDISQGVTLLATEHGPNPSDINTETARFFIPKDINLPFITPLIQSRPVGFLTPPPVTSSAIHTNTHHSHVDSHNSFIETNNNVVPNSSPTTSPNVIFYFLNNPTPFPIQGPSSQSNQNHFDIHANTNNGGLSTPHPSISPNQILYFVNRPTPPANIPSQVSSIANDQIDITRLRNNVANILANNRVPIQQIDGSNIVGRNDLSKDITETQPDSNLGLLSSISNNLQPPQTIEDAVIQHLLIPTELHSPPSHIPFPNQQFDTPNTQPGSKFEIQVSTPNSLNVSQKSPAQEDGSQKPLSSTKLTNSPGITNPILQLLTPPSLELPKPEPQVQQQECLLCNLLSTSNPTPSSQNPEGSPKPEVVQVSSLLPKDLQALMIIVDGILFRADPPKIAFHSTEIEDPRLIPMLKRLENSFIIVPESTSKISSPIISMLGSDANTSLLL</sequence>
<comment type="caution">
    <text evidence="3">The sequence shown here is derived from an EMBL/GenBank/DDBJ whole genome shotgun (WGS) entry which is preliminary data.</text>
</comment>